<evidence type="ECO:0000256" key="1">
    <source>
        <dbReference type="ARBA" id="ARBA00008468"/>
    </source>
</evidence>
<evidence type="ECO:0000256" key="2">
    <source>
        <dbReference type="SAM" id="Coils"/>
    </source>
</evidence>
<dbReference type="Proteomes" id="UP001152320">
    <property type="component" value="Chromosome 7"/>
</dbReference>
<feature type="coiled-coil region" evidence="2">
    <location>
        <begin position="82"/>
        <end position="136"/>
    </location>
</feature>
<dbReference type="GO" id="GO:0016197">
    <property type="term" value="P:endosomal transport"/>
    <property type="evidence" value="ECO:0007669"/>
    <property type="project" value="TreeGrafter"/>
</dbReference>
<sequence length="154" mass="17369">MAENSVESKPQDLSGDNKEASSQPVEAAVEVGETTTPRQVDIEVLTRDMFTKLTDYVRGDLASTAEDYKLLEQMNKVTAKKYSDMKQMAIDLEKGMKELNEKYSSLQQYLDQIDQIEESAANLEQAALRLDAYSKRLGKINSRAVIFLLLKLLQ</sequence>
<proteinExistence type="inferred from homology"/>
<dbReference type="GO" id="GO:0032418">
    <property type="term" value="P:lysosome localization"/>
    <property type="evidence" value="ECO:0007669"/>
    <property type="project" value="TreeGrafter"/>
</dbReference>
<gene>
    <name evidence="4" type="ORF">HOLleu_17090</name>
</gene>
<evidence type="ECO:0000313" key="5">
    <source>
        <dbReference type="Proteomes" id="UP001152320"/>
    </source>
</evidence>
<dbReference type="GO" id="GO:0043015">
    <property type="term" value="F:gamma-tubulin binding"/>
    <property type="evidence" value="ECO:0007669"/>
    <property type="project" value="TreeGrafter"/>
</dbReference>
<evidence type="ECO:0000256" key="3">
    <source>
        <dbReference type="SAM" id="MobiDB-lite"/>
    </source>
</evidence>
<name>A0A9Q1H895_HOLLE</name>
<accession>A0A9Q1H895</accession>
<dbReference type="AlphaFoldDB" id="A0A9Q1H895"/>
<feature type="region of interest" description="Disordered" evidence="3">
    <location>
        <begin position="1"/>
        <end position="34"/>
    </location>
</feature>
<comment type="caution">
    <text evidence="4">The sequence shown here is derived from an EMBL/GenBank/DDBJ whole genome shotgun (WGS) entry which is preliminary data.</text>
</comment>
<protein>
    <submittedName>
        <fullName evidence="4">Biogenesis of lysosome-related organelles complex 1 subunit 2</fullName>
    </submittedName>
</protein>
<dbReference type="OrthoDB" id="244061at2759"/>
<keyword evidence="5" id="KW-1185">Reference proteome</keyword>
<dbReference type="GO" id="GO:0000930">
    <property type="term" value="C:gamma-tubulin complex"/>
    <property type="evidence" value="ECO:0007669"/>
    <property type="project" value="TreeGrafter"/>
</dbReference>
<reference evidence="4" key="1">
    <citation type="submission" date="2021-10" db="EMBL/GenBank/DDBJ databases">
        <title>Tropical sea cucumber genome reveals ecological adaptation and Cuvierian tubules defense mechanism.</title>
        <authorList>
            <person name="Chen T."/>
        </authorList>
    </citation>
    <scope>NUCLEOTIDE SEQUENCE</scope>
    <source>
        <strain evidence="4">Nanhai2018</strain>
        <tissue evidence="4">Muscle</tissue>
    </source>
</reference>
<dbReference type="InterPro" id="IPR019269">
    <property type="entry name" value="BLOC1_su2"/>
</dbReference>
<dbReference type="PANTHER" id="PTHR46479:SF1">
    <property type="entry name" value="BIOGENESIS OF LYSOSOME-RELATED ORGANELLES COMPLEX 1 SUBUNIT 2"/>
    <property type="match status" value="1"/>
</dbReference>
<dbReference type="PANTHER" id="PTHR46479">
    <property type="entry name" value="BIOGENESIS OF LYSOSOME-RELATED ORGANELLES COMPLEX 1 SUBUNIT 2"/>
    <property type="match status" value="1"/>
</dbReference>
<dbReference type="GO" id="GO:0031083">
    <property type="term" value="C:BLOC-1 complex"/>
    <property type="evidence" value="ECO:0007669"/>
    <property type="project" value="TreeGrafter"/>
</dbReference>
<dbReference type="GO" id="GO:0099078">
    <property type="term" value="C:BORC complex"/>
    <property type="evidence" value="ECO:0007669"/>
    <property type="project" value="TreeGrafter"/>
</dbReference>
<keyword evidence="2" id="KW-0175">Coiled coil</keyword>
<dbReference type="Pfam" id="PF10046">
    <property type="entry name" value="BLOC1_2"/>
    <property type="match status" value="1"/>
</dbReference>
<dbReference type="EMBL" id="JAIZAY010000007">
    <property type="protein sequence ID" value="KAJ8039387.1"/>
    <property type="molecule type" value="Genomic_DNA"/>
</dbReference>
<evidence type="ECO:0000313" key="4">
    <source>
        <dbReference type="EMBL" id="KAJ8039387.1"/>
    </source>
</evidence>
<organism evidence="4 5">
    <name type="scientific">Holothuria leucospilota</name>
    <name type="common">Black long sea cucumber</name>
    <name type="synonym">Mertensiothuria leucospilota</name>
    <dbReference type="NCBI Taxonomy" id="206669"/>
    <lineage>
        <taxon>Eukaryota</taxon>
        <taxon>Metazoa</taxon>
        <taxon>Echinodermata</taxon>
        <taxon>Eleutherozoa</taxon>
        <taxon>Echinozoa</taxon>
        <taxon>Holothuroidea</taxon>
        <taxon>Aspidochirotacea</taxon>
        <taxon>Aspidochirotida</taxon>
        <taxon>Holothuriidae</taxon>
        <taxon>Holothuria</taxon>
    </lineage>
</organism>
<comment type="similarity">
    <text evidence="1">Belongs to the BLOC1S2 family.</text>
</comment>